<dbReference type="EMBL" id="ABLOJW010000020">
    <property type="protein sequence ID" value="EKT4093826.1"/>
    <property type="molecule type" value="Genomic_DNA"/>
</dbReference>
<dbReference type="InterPro" id="IPR006533">
    <property type="entry name" value="T6SS_Vgr_RhsGE"/>
</dbReference>
<comment type="caution">
    <text evidence="6">The sequence shown here is derived from an EMBL/GenBank/DDBJ whole genome shotgun (WGS) entry which is preliminary data.</text>
</comment>
<dbReference type="Pfam" id="PF13296">
    <property type="entry name" value="T6SS_Vgr"/>
    <property type="match status" value="1"/>
</dbReference>
<evidence type="ECO:0000313" key="7">
    <source>
        <dbReference type="Proteomes" id="UP001218208"/>
    </source>
</evidence>
<dbReference type="InterPro" id="IPR052577">
    <property type="entry name" value="VWA7"/>
</dbReference>
<feature type="region of interest" description="Disordered" evidence="2">
    <location>
        <begin position="643"/>
        <end position="672"/>
    </location>
</feature>
<feature type="domain" description="Gp5/Type VI secretion system Vgr protein OB-fold" evidence="3">
    <location>
        <begin position="436"/>
        <end position="484"/>
    </location>
</feature>
<dbReference type="Pfam" id="PF05954">
    <property type="entry name" value="Phage_GPD"/>
    <property type="match status" value="1"/>
</dbReference>
<comment type="similarity">
    <text evidence="1">Belongs to the VgrG protein family.</text>
</comment>
<evidence type="ECO:0000259" key="3">
    <source>
        <dbReference type="Pfam" id="PF04717"/>
    </source>
</evidence>
<sequence>MDIPSSSLLASLASLSHRERLIQLKGPEEGLVVERFEGIESVCGDNRLQIDCLSTDAFLDLEPWLEQPLTLQLRQADGSLRQWHGLCTEAAQLGSDGGLARYRLILEPWTALLRLRRNAVIFQDLDTRAICEQIFADYPQALFRFDVQAELPARAITTQYRETDWAFVTRLLAEAGLAWRIEQAQDDDAAHTLVVFEPGAELPDAGRVRFHRADMAEASDGITAFAERQQLVPNASTVASWHSEQVAAVAAHSSADAGTLPALEVYVQPRAGRFAQAGWADAEAQARLDALRVGQVLYSGSGSERQLSAGSTFTLAQHPQHEGQAFQLLAVQHVALNNLDQGIAELLGSTALERGAYRNSFLATGSGVPLRALPQDRPTLHGPQTARVVGIANTAVTPNREHQVRIQFGWQRGSRPNPGGLTDTGSAQPGHAPGDHTSGSWVPVAEWVAGPNWGTAFLPRVGSEVLVEFLHGDIDQPRITGQLYNGEVAPPFGGGIDENARHPGVLSGLHTQAHDGSGTQQWVIDDTPGQLRTRLHSSLADSRLELGYLIAHQDTARGALRGEGFELATQGWGNVHAGEGLLLSASLQERAASTVMDNASVVAQLKGAERSLEQMQQTLAQQQVPGLAEFERTKQLREQIDPKAQGRFQGDVNGQSAMKPGSDGRSAGDQPVERLGTPLLLAEAPHHVAWTTPASAVAYAGQNLQMTVQQDLHVSAGETIATVSGEHVSLFAQSGPLRVIAAQGPVSLQAHDGELELLSDQALTITATDDRIDVLAQTKVVLQAGSSAITLEGGNITFSCPGEFKVKAGEHPFMGGGSTPASLPPLPAFTIKPDPGRTFESTFAYDQLRSIAEQSTPVEFVMMMAPTFGFDVPARTYMKLQDALKNGSLQAPEHKVMAGAPYPADYDNSKRIIRVNSMAADRAATTIEASRELLAVLLHEFGHHVDNVLRNDLAEKDANGKPTLAADSGKEEGTALAYRLAFFDLEGTHETEYAQYTSPEFNGALKVNYAEVQAALKQQGPVAQETNKSEDGRYEGFSAGDGQNHDKRPNESFGHRSIEAVLGKVGFSIDDRAAIYFGNWLRDYSQLLDPKIVRPPNLPKDLGKYISRSALTKVVDVLAGSEFYTLRRGNYRNYGVTTERLGVYRPSEHIDNPKNIKPSPADPRTIDPDFEPWVTPGSDLLKIDPNRSMKRYIVRSSDFMESELRKAMTLGKTPDGMRHFGSALHVLEDYFAHSNFCELSLRKLGHTAVLPWTATANCKHSLPVVTGMFGSTDVIASLAEPIAHKVFGIESWEFKASKPGDRSDGEKIMLILLSEHSDKRYYEAFEKFLKLRDRIASIPGHQYLERAGWIASAPMRLVLNSYNFVYQQLLLLVGNSVDDAQTMFDSDPNKNGSTDPSHSQLAKDHDVHPLHTLAATLASSAVEQVGIAMNKHWRGIPASDPAKVAASYLTHPQDSTWQDGLVRAWAQKHPANIRRAASATELQHLHEEHGKHALEEIRRVGRYGSKSWDYITEFYEDLFGEKNQVKSKK</sequence>
<dbReference type="Gene3D" id="2.30.110.50">
    <property type="match status" value="1"/>
</dbReference>
<name>A0AAI9C476_STEMA</name>
<accession>A0AAI9C476</accession>
<dbReference type="NCBIfam" id="TIGR03361">
    <property type="entry name" value="VI_Rhs_Vgr"/>
    <property type="match status" value="1"/>
</dbReference>
<dbReference type="PANTHER" id="PTHR14905:SF7">
    <property type="entry name" value="VON WILLEBRAND FACTOR A DOMAIN-CONTAINING PROTEIN 7"/>
    <property type="match status" value="1"/>
</dbReference>
<dbReference type="SUPFAM" id="SSF69255">
    <property type="entry name" value="gp5 N-terminal domain-like"/>
    <property type="match status" value="1"/>
</dbReference>
<dbReference type="InterPro" id="IPR006531">
    <property type="entry name" value="Gp5/Vgr_OB"/>
</dbReference>
<proteinExistence type="inferred from homology"/>
<dbReference type="InterPro" id="IPR018769">
    <property type="entry name" value="VgrG2_DUF2345"/>
</dbReference>
<dbReference type="InterPro" id="IPR010816">
    <property type="entry name" value="Het-C"/>
</dbReference>
<dbReference type="InterPro" id="IPR017847">
    <property type="entry name" value="T6SS_RhsGE_Vgr_subset"/>
</dbReference>
<dbReference type="PANTHER" id="PTHR14905">
    <property type="entry name" value="NG37"/>
    <property type="match status" value="1"/>
</dbReference>
<feature type="domain" description="DUF2345" evidence="4">
    <location>
        <begin position="668"/>
        <end position="816"/>
    </location>
</feature>
<dbReference type="Pfam" id="PF04717">
    <property type="entry name" value="Phage_base_V"/>
    <property type="match status" value="1"/>
</dbReference>
<dbReference type="Gene3D" id="2.40.50.230">
    <property type="entry name" value="Gp5 N-terminal domain"/>
    <property type="match status" value="1"/>
</dbReference>
<dbReference type="Pfam" id="PF07217">
    <property type="entry name" value="Het-C"/>
    <property type="match status" value="1"/>
</dbReference>
<dbReference type="Gene3D" id="3.55.50.10">
    <property type="entry name" value="Baseplate protein-like domains"/>
    <property type="match status" value="1"/>
</dbReference>
<dbReference type="Gene3D" id="4.10.220.110">
    <property type="match status" value="1"/>
</dbReference>
<evidence type="ECO:0000259" key="5">
    <source>
        <dbReference type="Pfam" id="PF13296"/>
    </source>
</evidence>
<feature type="region of interest" description="Disordered" evidence="2">
    <location>
        <begin position="1018"/>
        <end position="1052"/>
    </location>
</feature>
<protein>
    <submittedName>
        <fullName evidence="6">Type VI secretion system tip protein VgrG</fullName>
    </submittedName>
</protein>
<feature type="domain" description="Putative type VI secretion system Rhs element associated Vgr" evidence="5">
    <location>
        <begin position="513"/>
        <end position="617"/>
    </location>
</feature>
<dbReference type="Proteomes" id="UP001218208">
    <property type="component" value="Unassembled WGS sequence"/>
</dbReference>
<reference evidence="6" key="1">
    <citation type="submission" date="2022-07" db="EMBL/GenBank/DDBJ databases">
        <authorList>
            <consortium name="DAFM: The Division of Animal and Food Microbiology"/>
        </authorList>
    </citation>
    <scope>NUCLEOTIDE SEQUENCE</scope>
    <source>
        <strain evidence="6">19MO01SH01-2</strain>
    </source>
</reference>
<feature type="compositionally biased region" description="Basic and acidic residues" evidence="2">
    <location>
        <begin position="1043"/>
        <end position="1052"/>
    </location>
</feature>
<dbReference type="Pfam" id="PF10106">
    <property type="entry name" value="DUF2345"/>
    <property type="match status" value="1"/>
</dbReference>
<dbReference type="InterPro" id="IPR037026">
    <property type="entry name" value="Vgr_OB-fold_dom_sf"/>
</dbReference>
<dbReference type="SUPFAM" id="SSF69279">
    <property type="entry name" value="Phage tail proteins"/>
    <property type="match status" value="2"/>
</dbReference>
<organism evidence="6 7">
    <name type="scientific">Stenotrophomonas maltophilia</name>
    <name type="common">Pseudomonas maltophilia</name>
    <name type="synonym">Xanthomonas maltophilia</name>
    <dbReference type="NCBI Taxonomy" id="40324"/>
    <lineage>
        <taxon>Bacteria</taxon>
        <taxon>Pseudomonadati</taxon>
        <taxon>Pseudomonadota</taxon>
        <taxon>Gammaproteobacteria</taxon>
        <taxon>Lysobacterales</taxon>
        <taxon>Lysobacteraceae</taxon>
        <taxon>Stenotrophomonas</taxon>
        <taxon>Stenotrophomonas maltophilia group</taxon>
    </lineage>
</organism>
<feature type="compositionally biased region" description="Polar residues" evidence="2">
    <location>
        <begin position="1389"/>
        <end position="1400"/>
    </location>
</feature>
<dbReference type="InterPro" id="IPR028244">
    <property type="entry name" value="T6SS_Rhs_Vgr_dom"/>
</dbReference>
<evidence type="ECO:0000256" key="1">
    <source>
        <dbReference type="ARBA" id="ARBA00005558"/>
    </source>
</evidence>
<dbReference type="RefSeq" id="WP_162622069.1">
    <property type="nucleotide sequence ID" value="NZ_CP029773.1"/>
</dbReference>
<evidence type="ECO:0000256" key="2">
    <source>
        <dbReference type="SAM" id="MobiDB-lite"/>
    </source>
</evidence>
<evidence type="ECO:0000313" key="6">
    <source>
        <dbReference type="EMBL" id="EKT4093826.1"/>
    </source>
</evidence>
<evidence type="ECO:0000259" key="4">
    <source>
        <dbReference type="Pfam" id="PF10106"/>
    </source>
</evidence>
<gene>
    <name evidence="6" type="primary">tssI</name>
    <name evidence="6" type="ORF">QEG23_003367</name>
</gene>
<feature type="region of interest" description="Disordered" evidence="2">
    <location>
        <begin position="410"/>
        <end position="439"/>
    </location>
</feature>
<feature type="region of interest" description="Disordered" evidence="2">
    <location>
        <begin position="1383"/>
        <end position="1402"/>
    </location>
</feature>
<dbReference type="NCBIfam" id="TIGR01646">
    <property type="entry name" value="vgr_GE"/>
    <property type="match status" value="1"/>
</dbReference>